<comment type="caution">
    <text evidence="1">The sequence shown here is derived from an EMBL/GenBank/DDBJ whole genome shotgun (WGS) entry which is preliminary data.</text>
</comment>
<protein>
    <submittedName>
        <fullName evidence="1">Uncharacterized protein</fullName>
    </submittedName>
</protein>
<reference evidence="1" key="1">
    <citation type="submission" date="2023-10" db="EMBL/GenBank/DDBJ databases">
        <authorList>
            <person name="Rodriguez Cubillos JULIANA M."/>
            <person name="De Vega J."/>
        </authorList>
    </citation>
    <scope>NUCLEOTIDE SEQUENCE</scope>
</reference>
<dbReference type="EMBL" id="CASHSV030000002">
    <property type="protein sequence ID" value="CAJ2634520.1"/>
    <property type="molecule type" value="Genomic_DNA"/>
</dbReference>
<gene>
    <name evidence="1" type="ORF">MILVUS5_LOCUS5398</name>
</gene>
<proteinExistence type="predicted"/>
<dbReference type="Proteomes" id="UP001177021">
    <property type="component" value="Unassembled WGS sequence"/>
</dbReference>
<keyword evidence="2" id="KW-1185">Reference proteome</keyword>
<evidence type="ECO:0000313" key="2">
    <source>
        <dbReference type="Proteomes" id="UP001177021"/>
    </source>
</evidence>
<name>A0ACB0IRH7_TRIPR</name>
<evidence type="ECO:0000313" key="1">
    <source>
        <dbReference type="EMBL" id="CAJ2634520.1"/>
    </source>
</evidence>
<organism evidence="1 2">
    <name type="scientific">Trifolium pratense</name>
    <name type="common">Red clover</name>
    <dbReference type="NCBI Taxonomy" id="57577"/>
    <lineage>
        <taxon>Eukaryota</taxon>
        <taxon>Viridiplantae</taxon>
        <taxon>Streptophyta</taxon>
        <taxon>Embryophyta</taxon>
        <taxon>Tracheophyta</taxon>
        <taxon>Spermatophyta</taxon>
        <taxon>Magnoliopsida</taxon>
        <taxon>eudicotyledons</taxon>
        <taxon>Gunneridae</taxon>
        <taxon>Pentapetalae</taxon>
        <taxon>rosids</taxon>
        <taxon>fabids</taxon>
        <taxon>Fabales</taxon>
        <taxon>Fabaceae</taxon>
        <taxon>Papilionoideae</taxon>
        <taxon>50 kb inversion clade</taxon>
        <taxon>NPAAA clade</taxon>
        <taxon>Hologalegina</taxon>
        <taxon>IRL clade</taxon>
        <taxon>Trifolieae</taxon>
        <taxon>Trifolium</taxon>
    </lineage>
</organism>
<sequence>MILRNGIICKPQIVLFPCSSNFKQSISEITFSTPSTLSLSISSSTALRNAHFPLFCSISSSSVETNNMSSSTKIFIKGLPPATSEVQLMEVFAVFGEVTQVKLLIDKESGQSLGFAYIWFVKEESAQLAAKEMNGKFFYGRFIYVTIANPGSSKSSKKTRAYKF</sequence>
<accession>A0ACB0IRH7</accession>